<organism evidence="16 17">
    <name type="scientific">Methanolobus vulcani</name>
    <dbReference type="NCBI Taxonomy" id="38026"/>
    <lineage>
        <taxon>Archaea</taxon>
        <taxon>Methanobacteriati</taxon>
        <taxon>Methanobacteriota</taxon>
        <taxon>Stenosarchaea group</taxon>
        <taxon>Methanomicrobia</taxon>
        <taxon>Methanosarcinales</taxon>
        <taxon>Methanosarcinaceae</taxon>
        <taxon>Methanolobus</taxon>
    </lineage>
</organism>
<dbReference type="Pfam" id="PF08448">
    <property type="entry name" value="PAS_4"/>
    <property type="match status" value="1"/>
</dbReference>
<reference evidence="16 17" key="1">
    <citation type="submission" date="2019-06" db="EMBL/GenBank/DDBJ databases">
        <title>Draft genome sequence of Methanolobus vulcani B1d.</title>
        <authorList>
            <person name="Creighbaum A.J."/>
            <person name="Ticak T."/>
            <person name="Hariraju D."/>
            <person name="Arivett B.A."/>
            <person name="Ferguson D.J.Jr."/>
        </authorList>
    </citation>
    <scope>NUCLEOTIDE SEQUENCE [LARGE SCALE GENOMIC DNA]</scope>
    <source>
        <strain evidence="16 17">B1d</strain>
    </source>
</reference>
<dbReference type="InterPro" id="IPR003594">
    <property type="entry name" value="HATPase_dom"/>
</dbReference>
<comment type="subcellular location">
    <subcellularLocation>
        <location evidence="2">Membrane</location>
    </subcellularLocation>
</comment>
<dbReference type="SMART" id="SM00086">
    <property type="entry name" value="PAC"/>
    <property type="match status" value="3"/>
</dbReference>
<dbReference type="InterPro" id="IPR000014">
    <property type="entry name" value="PAS"/>
</dbReference>
<evidence type="ECO:0000256" key="9">
    <source>
        <dbReference type="ARBA" id="ARBA00023012"/>
    </source>
</evidence>
<evidence type="ECO:0000256" key="1">
    <source>
        <dbReference type="ARBA" id="ARBA00000085"/>
    </source>
</evidence>
<evidence type="ECO:0000256" key="10">
    <source>
        <dbReference type="ARBA" id="ARBA00023136"/>
    </source>
</evidence>
<dbReference type="FunFam" id="1.10.287.130:FF:000038">
    <property type="entry name" value="Sensory transduction histidine kinase"/>
    <property type="match status" value="1"/>
</dbReference>
<evidence type="ECO:0000256" key="5">
    <source>
        <dbReference type="ARBA" id="ARBA00022679"/>
    </source>
</evidence>
<dbReference type="GO" id="GO:0000155">
    <property type="term" value="F:phosphorelay sensor kinase activity"/>
    <property type="evidence" value="ECO:0007669"/>
    <property type="project" value="InterPro"/>
</dbReference>
<dbReference type="InterPro" id="IPR036890">
    <property type="entry name" value="HATPase_C_sf"/>
</dbReference>
<evidence type="ECO:0000259" key="14">
    <source>
        <dbReference type="PROSITE" id="PS50112"/>
    </source>
</evidence>
<dbReference type="Gene3D" id="1.10.287.130">
    <property type="match status" value="1"/>
</dbReference>
<keyword evidence="6" id="KW-0547">Nucleotide-binding</keyword>
<dbReference type="SMART" id="SM00387">
    <property type="entry name" value="HATPase_c"/>
    <property type="match status" value="1"/>
</dbReference>
<keyword evidence="11" id="KW-0131">Cell cycle</keyword>
<dbReference type="FunFam" id="3.30.565.10:FF:000010">
    <property type="entry name" value="Sensor histidine kinase RcsC"/>
    <property type="match status" value="1"/>
</dbReference>
<dbReference type="PRINTS" id="PR00344">
    <property type="entry name" value="BCTRLSENSOR"/>
</dbReference>
<dbReference type="InterPro" id="IPR036097">
    <property type="entry name" value="HisK_dim/P_sf"/>
</dbReference>
<dbReference type="Gene3D" id="2.10.70.100">
    <property type="match status" value="1"/>
</dbReference>
<dbReference type="PANTHER" id="PTHR43047:SF72">
    <property type="entry name" value="OSMOSENSING HISTIDINE PROTEIN KINASE SLN1"/>
    <property type="match status" value="1"/>
</dbReference>
<evidence type="ECO:0000256" key="8">
    <source>
        <dbReference type="ARBA" id="ARBA00022840"/>
    </source>
</evidence>
<evidence type="ECO:0000259" key="13">
    <source>
        <dbReference type="PROSITE" id="PS50109"/>
    </source>
</evidence>
<gene>
    <name evidence="16" type="ORF">FKV42_07075</name>
</gene>
<feature type="domain" description="PAC" evidence="15">
    <location>
        <begin position="298"/>
        <end position="351"/>
    </location>
</feature>
<keyword evidence="5" id="KW-0808">Transferase</keyword>
<dbReference type="InterPro" id="IPR035965">
    <property type="entry name" value="PAS-like_dom_sf"/>
</dbReference>
<dbReference type="CDD" id="cd00082">
    <property type="entry name" value="HisKA"/>
    <property type="match status" value="1"/>
</dbReference>
<dbReference type="SMART" id="SM00388">
    <property type="entry name" value="HisKA"/>
    <property type="match status" value="1"/>
</dbReference>
<dbReference type="EC" id="2.7.13.3" evidence="3"/>
<dbReference type="PROSITE" id="PS50109">
    <property type="entry name" value="HIS_KIN"/>
    <property type="match status" value="1"/>
</dbReference>
<dbReference type="GO" id="GO:0009927">
    <property type="term" value="F:histidine phosphotransfer kinase activity"/>
    <property type="evidence" value="ECO:0007669"/>
    <property type="project" value="TreeGrafter"/>
</dbReference>
<keyword evidence="7" id="KW-0418">Kinase</keyword>
<dbReference type="Gene3D" id="3.30.565.10">
    <property type="entry name" value="Histidine kinase-like ATPase, C-terminal domain"/>
    <property type="match status" value="1"/>
</dbReference>
<dbReference type="InterPro" id="IPR013656">
    <property type="entry name" value="PAS_4"/>
</dbReference>
<dbReference type="Pfam" id="PF08447">
    <property type="entry name" value="PAS_3"/>
    <property type="match status" value="1"/>
</dbReference>
<dbReference type="InterPro" id="IPR005467">
    <property type="entry name" value="His_kinase_dom"/>
</dbReference>
<dbReference type="GO" id="GO:0005886">
    <property type="term" value="C:plasma membrane"/>
    <property type="evidence" value="ECO:0007669"/>
    <property type="project" value="TreeGrafter"/>
</dbReference>
<dbReference type="EMBL" id="VIAQ01000014">
    <property type="protein sequence ID" value="TQD25655.1"/>
    <property type="molecule type" value="Genomic_DNA"/>
</dbReference>
<dbReference type="Pfam" id="PF02518">
    <property type="entry name" value="HATPase_c"/>
    <property type="match status" value="1"/>
</dbReference>
<dbReference type="InterPro" id="IPR013655">
    <property type="entry name" value="PAS_fold_3"/>
</dbReference>
<dbReference type="CDD" id="cd00130">
    <property type="entry name" value="PAS"/>
    <property type="match status" value="3"/>
</dbReference>
<keyword evidence="10 12" id="KW-0472">Membrane</keyword>
<dbReference type="Pfam" id="PF00989">
    <property type="entry name" value="PAS"/>
    <property type="match status" value="1"/>
</dbReference>
<evidence type="ECO:0000256" key="12">
    <source>
        <dbReference type="SAM" id="Phobius"/>
    </source>
</evidence>
<dbReference type="CDD" id="cd16922">
    <property type="entry name" value="HATPase_EvgS-ArcB-TorS-like"/>
    <property type="match status" value="1"/>
</dbReference>
<name>A0A7Z8P4T9_9EURY</name>
<dbReference type="InterPro" id="IPR003661">
    <property type="entry name" value="HisK_dim/P_dom"/>
</dbReference>
<keyword evidence="4" id="KW-0597">Phosphoprotein</keyword>
<feature type="domain" description="PAS" evidence="14">
    <location>
        <begin position="352"/>
        <end position="396"/>
    </location>
</feature>
<evidence type="ECO:0000256" key="6">
    <source>
        <dbReference type="ARBA" id="ARBA00022741"/>
    </source>
</evidence>
<dbReference type="InterPro" id="IPR013767">
    <property type="entry name" value="PAS_fold"/>
</dbReference>
<feature type="domain" description="PAC" evidence="15">
    <location>
        <begin position="172"/>
        <end position="224"/>
    </location>
</feature>
<evidence type="ECO:0000313" key="16">
    <source>
        <dbReference type="EMBL" id="TQD25655.1"/>
    </source>
</evidence>
<proteinExistence type="predicted"/>
<dbReference type="SUPFAM" id="SSF47384">
    <property type="entry name" value="Homodimeric domain of signal transducing histidine kinase"/>
    <property type="match status" value="1"/>
</dbReference>
<evidence type="ECO:0000256" key="11">
    <source>
        <dbReference type="ARBA" id="ARBA00023306"/>
    </source>
</evidence>
<comment type="catalytic activity">
    <reaction evidence="1">
        <text>ATP + protein L-histidine = ADP + protein N-phospho-L-histidine.</text>
        <dbReference type="EC" id="2.7.13.3"/>
    </reaction>
</comment>
<evidence type="ECO:0000256" key="7">
    <source>
        <dbReference type="ARBA" id="ARBA00022777"/>
    </source>
</evidence>
<dbReference type="InterPro" id="IPR004358">
    <property type="entry name" value="Sig_transdc_His_kin-like_C"/>
</dbReference>
<dbReference type="PROSITE" id="PS50112">
    <property type="entry name" value="PAS"/>
    <property type="match status" value="2"/>
</dbReference>
<dbReference type="OrthoDB" id="71385at2157"/>
<evidence type="ECO:0000256" key="4">
    <source>
        <dbReference type="ARBA" id="ARBA00022553"/>
    </source>
</evidence>
<keyword evidence="9" id="KW-0902">Two-component regulatory system</keyword>
<evidence type="ECO:0000313" key="17">
    <source>
        <dbReference type="Proteomes" id="UP000319335"/>
    </source>
</evidence>
<evidence type="ECO:0000256" key="3">
    <source>
        <dbReference type="ARBA" id="ARBA00012438"/>
    </source>
</evidence>
<dbReference type="SUPFAM" id="SSF55785">
    <property type="entry name" value="PYP-like sensor domain (PAS domain)"/>
    <property type="match status" value="3"/>
</dbReference>
<keyword evidence="17" id="KW-1185">Reference proteome</keyword>
<dbReference type="Gene3D" id="3.30.450.20">
    <property type="entry name" value="PAS domain"/>
    <property type="match status" value="3"/>
</dbReference>
<dbReference type="Pfam" id="PF00512">
    <property type="entry name" value="HisKA"/>
    <property type="match status" value="1"/>
</dbReference>
<dbReference type="InterPro" id="IPR001610">
    <property type="entry name" value="PAC"/>
</dbReference>
<feature type="domain" description="PAS" evidence="14">
    <location>
        <begin position="225"/>
        <end position="295"/>
    </location>
</feature>
<protein>
    <recommendedName>
        <fullName evidence="3">histidine kinase</fullName>
        <ecNumber evidence="3">2.7.13.3</ecNumber>
    </recommendedName>
</protein>
<dbReference type="Proteomes" id="UP000319335">
    <property type="component" value="Unassembled WGS sequence"/>
</dbReference>
<dbReference type="NCBIfam" id="TIGR00229">
    <property type="entry name" value="sensory_box"/>
    <property type="match status" value="2"/>
</dbReference>
<keyword evidence="12" id="KW-0812">Transmembrane</keyword>
<dbReference type="SMART" id="SM00091">
    <property type="entry name" value="PAS"/>
    <property type="match status" value="3"/>
</dbReference>
<comment type="caution">
    <text evidence="16">The sequence shown here is derived from an EMBL/GenBank/DDBJ whole genome shotgun (WGS) entry which is preliminary data.</text>
</comment>
<accession>A0A7Z8P4T9</accession>
<feature type="domain" description="Histidine kinase" evidence="13">
    <location>
        <begin position="510"/>
        <end position="729"/>
    </location>
</feature>
<sequence length="732" mass="83349">MIKGDKRTDVDINFIKIKIFIILYVLLAGLWILFSNSLLKVFAFDRETCTMLGTYKGWAFVLATGLLFYFYLKPRVEEIIRSNQALFETKEELRESERKLREAQEMAHLGYWYWDVKTGDVEWSDEVYKIFQLNPNKFVPQIDSILALSPWPEDHQRNEELIDRALKSHDPGSYEQKFLRPDNSIGYYYSTFQGKYDENGDLVLIVGTVMDITARKRAEIALSNNVGQLRALLNTIPDLVWLKDVDGAYLGCNHKFERFFGAKEAEIIGKTDYDFVDKELADFFRKKDIEALEAEKPSMNEEEITYADDGHKEYLETIKSPMYDSGGQLIGVLGVGRDITERKEAEVKIKNKKEKLFQIINGNPTPTFVINNDHVVTHWNKAIERLTGVKTEDVIGTKREWTKTLYGFERPTLADLLVDNRVDEIKEFYAKKNFQVSFIKEGYQAEDYFPILGKWLLFTAAPIKDSDNKIVGAIETLQDITVLKQAVKAMFDAKNTAEHSSRVKSEFLASMSHELRTPLTSVIGFSDVLQDGVAGELTEKQLGYVNNINSSGKHLLALINDVLDLSKIEAGKMDLQCEKFVFSAIMNDVNESITFLVAKKNIDLKFVDEIKDIEIFADKLKTKQILLNLIDNAIKFTPPNGIISVIAKQTGKDVQISVSDTGIGIPHDKLKEIFDPFSQVDASHTRRYAGTGLGLALVKQFVQMHDGRIWVESEEGKGSTFTFTIPIEQRNA</sequence>
<keyword evidence="8" id="KW-0067">ATP-binding</keyword>
<dbReference type="PROSITE" id="PS50113">
    <property type="entry name" value="PAC"/>
    <property type="match status" value="2"/>
</dbReference>
<evidence type="ECO:0000259" key="15">
    <source>
        <dbReference type="PROSITE" id="PS50113"/>
    </source>
</evidence>
<dbReference type="RefSeq" id="WP_154809561.1">
    <property type="nucleotide sequence ID" value="NZ_VIAQ01000014.1"/>
</dbReference>
<dbReference type="SUPFAM" id="SSF55874">
    <property type="entry name" value="ATPase domain of HSP90 chaperone/DNA topoisomerase II/histidine kinase"/>
    <property type="match status" value="1"/>
</dbReference>
<dbReference type="AlphaFoldDB" id="A0A7Z8P4T9"/>
<feature type="transmembrane region" description="Helical" evidence="12">
    <location>
        <begin position="21"/>
        <end position="43"/>
    </location>
</feature>
<keyword evidence="12" id="KW-1133">Transmembrane helix</keyword>
<evidence type="ECO:0000256" key="2">
    <source>
        <dbReference type="ARBA" id="ARBA00004370"/>
    </source>
</evidence>
<dbReference type="PANTHER" id="PTHR43047">
    <property type="entry name" value="TWO-COMPONENT HISTIDINE PROTEIN KINASE"/>
    <property type="match status" value="1"/>
</dbReference>
<dbReference type="InterPro" id="IPR000700">
    <property type="entry name" value="PAS-assoc_C"/>
</dbReference>
<dbReference type="GO" id="GO:0005524">
    <property type="term" value="F:ATP binding"/>
    <property type="evidence" value="ECO:0007669"/>
    <property type="project" value="UniProtKB-KW"/>
</dbReference>